<dbReference type="GO" id="GO:0000407">
    <property type="term" value="C:phagophore assembly site"/>
    <property type="evidence" value="ECO:0007669"/>
    <property type="project" value="UniProtKB-SubCell"/>
</dbReference>
<evidence type="ECO:0000256" key="3">
    <source>
        <dbReference type="ARBA" id="ARBA00022448"/>
    </source>
</evidence>
<evidence type="ECO:0000256" key="1">
    <source>
        <dbReference type="ARBA" id="ARBA00004329"/>
    </source>
</evidence>
<feature type="region of interest" description="Disordered" evidence="12">
    <location>
        <begin position="549"/>
        <end position="619"/>
    </location>
</feature>
<protein>
    <recommendedName>
        <fullName evidence="11">Cysteine protease</fullName>
        <ecNumber evidence="11">3.4.22.-</ecNumber>
    </recommendedName>
</protein>
<dbReference type="STRING" id="1299270.R9AF66"/>
<feature type="domain" description="Peptidase C54 catalytic" evidence="13">
    <location>
        <begin position="490"/>
        <end position="533"/>
    </location>
</feature>
<comment type="catalytic activity">
    <reaction evidence="10">
        <text>[protein]-C-terminal L-amino acid-glycyl-phosphatidylethanolamide + H2O = [protein]-C-terminal L-amino acid-glycine + a 1,2-diacyl-sn-glycero-3-phosphoethanolamine</text>
        <dbReference type="Rhea" id="RHEA:67548"/>
        <dbReference type="Rhea" id="RHEA-COMP:17323"/>
        <dbReference type="Rhea" id="RHEA-COMP:17324"/>
        <dbReference type="ChEBI" id="CHEBI:15377"/>
        <dbReference type="ChEBI" id="CHEBI:64612"/>
        <dbReference type="ChEBI" id="CHEBI:172940"/>
        <dbReference type="ChEBI" id="CHEBI:172941"/>
    </reaction>
    <physiologicalReaction direction="left-to-right" evidence="10">
        <dbReference type="Rhea" id="RHEA:67549"/>
    </physiologicalReaction>
</comment>
<dbReference type="GO" id="GO:0000045">
    <property type="term" value="P:autophagosome assembly"/>
    <property type="evidence" value="ECO:0007669"/>
    <property type="project" value="TreeGrafter"/>
</dbReference>
<feature type="compositionally biased region" description="Low complexity" evidence="12">
    <location>
        <begin position="559"/>
        <end position="577"/>
    </location>
</feature>
<dbReference type="OMA" id="STEWGHK"/>
<evidence type="ECO:0000256" key="5">
    <source>
        <dbReference type="ARBA" id="ARBA00022670"/>
    </source>
</evidence>
<feature type="compositionally biased region" description="Low complexity" evidence="12">
    <location>
        <begin position="433"/>
        <end position="443"/>
    </location>
</feature>
<gene>
    <name evidence="14" type="ORF">J056_000570</name>
</gene>
<evidence type="ECO:0000256" key="7">
    <source>
        <dbReference type="ARBA" id="ARBA00022807"/>
    </source>
</evidence>
<name>R9AF66_WALI9</name>
<accession>R9AF66</accession>
<keyword evidence="15" id="KW-1185">Reference proteome</keyword>
<dbReference type="EC" id="3.4.22.-" evidence="11"/>
<proteinExistence type="inferred from homology"/>
<evidence type="ECO:0000256" key="11">
    <source>
        <dbReference type="RuleBase" id="RU363115"/>
    </source>
</evidence>
<evidence type="ECO:0000256" key="12">
    <source>
        <dbReference type="SAM" id="MobiDB-lite"/>
    </source>
</evidence>
<dbReference type="AlphaFoldDB" id="R9AF66"/>
<dbReference type="GO" id="GO:0015031">
    <property type="term" value="P:protein transport"/>
    <property type="evidence" value="ECO:0007669"/>
    <property type="project" value="UniProtKB-KW"/>
</dbReference>
<feature type="region of interest" description="Disordered" evidence="12">
    <location>
        <begin position="102"/>
        <end position="122"/>
    </location>
</feature>
<evidence type="ECO:0000313" key="15">
    <source>
        <dbReference type="Proteomes" id="UP000014064"/>
    </source>
</evidence>
<dbReference type="GO" id="GO:0035973">
    <property type="term" value="P:aggrephagy"/>
    <property type="evidence" value="ECO:0007669"/>
    <property type="project" value="TreeGrafter"/>
</dbReference>
<evidence type="ECO:0000256" key="10">
    <source>
        <dbReference type="ARBA" id="ARBA00029362"/>
    </source>
</evidence>
<dbReference type="GeneID" id="20373522"/>
<keyword evidence="7" id="KW-0788">Thiol protease</keyword>
<dbReference type="GO" id="GO:0000423">
    <property type="term" value="P:mitophagy"/>
    <property type="evidence" value="ECO:0007669"/>
    <property type="project" value="TreeGrafter"/>
</dbReference>
<dbReference type="PANTHER" id="PTHR22624">
    <property type="entry name" value="CYSTEINE PROTEASE ATG4"/>
    <property type="match status" value="1"/>
</dbReference>
<feature type="compositionally biased region" description="Basic residues" evidence="12">
    <location>
        <begin position="389"/>
        <end position="400"/>
    </location>
</feature>
<dbReference type="GO" id="GO:0005634">
    <property type="term" value="C:nucleus"/>
    <property type="evidence" value="ECO:0007669"/>
    <property type="project" value="UniProtKB-SubCell"/>
</dbReference>
<dbReference type="InterPro" id="IPR038765">
    <property type="entry name" value="Papain-like_cys_pep_sf"/>
</dbReference>
<dbReference type="GO" id="GO:0034727">
    <property type="term" value="P:piecemeal microautophagy of the nucleus"/>
    <property type="evidence" value="ECO:0007669"/>
    <property type="project" value="TreeGrafter"/>
</dbReference>
<dbReference type="OrthoDB" id="2960936at2759"/>
<keyword evidence="6 11" id="KW-0378">Hydrolase</keyword>
<dbReference type="GO" id="GO:0004197">
    <property type="term" value="F:cysteine-type endopeptidase activity"/>
    <property type="evidence" value="ECO:0007669"/>
    <property type="project" value="TreeGrafter"/>
</dbReference>
<reference evidence="15" key="1">
    <citation type="journal article" date="2013" name="BMC Genomics">
        <title>Genome and transcriptome sequencing of the halophilic fungus Wallemia ichthyophaga: haloadaptations present and absent.</title>
        <authorList>
            <person name="Zajc J."/>
            <person name="Liu Y."/>
            <person name="Dai W."/>
            <person name="Yang Z."/>
            <person name="Hu J."/>
            <person name="Gostincar C."/>
            <person name="Gunde-Cimerman N."/>
        </authorList>
    </citation>
    <scope>NUCLEOTIDE SEQUENCE [LARGE SCALE GENOMIC DNA]</scope>
    <source>
        <strain evidence="15">EXF-994 / CBS 113033</strain>
    </source>
</reference>
<keyword evidence="4 11" id="KW-0963">Cytoplasm</keyword>
<evidence type="ECO:0000313" key="14">
    <source>
        <dbReference type="EMBL" id="EOR00760.1"/>
    </source>
</evidence>
<dbReference type="Proteomes" id="UP000014064">
    <property type="component" value="Unassembled WGS sequence"/>
</dbReference>
<keyword evidence="8" id="KW-0653">Protein transport</keyword>
<dbReference type="GO" id="GO:0019786">
    <property type="term" value="F:protein-phosphatidylethanolamide deconjugating activity"/>
    <property type="evidence" value="ECO:0007669"/>
    <property type="project" value="InterPro"/>
</dbReference>
<dbReference type="KEGG" id="wic:J056_000570"/>
<dbReference type="eggNOG" id="KOG2674">
    <property type="taxonomic scope" value="Eukaryota"/>
</dbReference>
<keyword evidence="9" id="KW-0072">Autophagy</keyword>
<keyword evidence="11" id="KW-0539">Nucleus</keyword>
<evidence type="ECO:0000256" key="2">
    <source>
        <dbReference type="ARBA" id="ARBA00010958"/>
    </source>
</evidence>
<feature type="region of interest" description="Disordered" evidence="12">
    <location>
        <begin position="354"/>
        <end position="474"/>
    </location>
</feature>
<comment type="similarity">
    <text evidence="2 11">Belongs to the peptidase C54 family.</text>
</comment>
<dbReference type="RefSeq" id="XP_009268473.1">
    <property type="nucleotide sequence ID" value="XM_009270198.1"/>
</dbReference>
<dbReference type="Pfam" id="PF03416">
    <property type="entry name" value="Peptidase_C54"/>
    <property type="match status" value="2"/>
</dbReference>
<dbReference type="PANTHER" id="PTHR22624:SF49">
    <property type="entry name" value="CYSTEINE PROTEASE"/>
    <property type="match status" value="1"/>
</dbReference>
<dbReference type="EMBL" id="KE007233">
    <property type="protein sequence ID" value="EOR00760.1"/>
    <property type="molecule type" value="Genomic_DNA"/>
</dbReference>
<evidence type="ECO:0000256" key="6">
    <source>
        <dbReference type="ARBA" id="ARBA00022801"/>
    </source>
</evidence>
<dbReference type="InterPro" id="IPR046792">
    <property type="entry name" value="Peptidase_C54_cat"/>
</dbReference>
<evidence type="ECO:0000256" key="9">
    <source>
        <dbReference type="ARBA" id="ARBA00023006"/>
    </source>
</evidence>
<comment type="subcellular location">
    <subcellularLocation>
        <location evidence="11">Nucleus</location>
    </subcellularLocation>
    <subcellularLocation>
        <location evidence="11">Cytoplasm</location>
    </subcellularLocation>
    <subcellularLocation>
        <location evidence="1">Preautophagosomal structure</location>
    </subcellularLocation>
</comment>
<feature type="domain" description="Peptidase C54 catalytic" evidence="13">
    <location>
        <begin position="64"/>
        <end position="346"/>
    </location>
</feature>
<keyword evidence="5 11" id="KW-0645">Protease</keyword>
<comment type="function">
    <text evidence="11">Required for selective autophagic degradation of the nucleus (nucleophagy) as well as for mitophagy which contributes to regulate mitochondrial quantity and quality by eliminating the mitochondria to a basal level to fulfill cellular energy requirements and preventing excess ROS production.</text>
</comment>
<dbReference type="HOGENOM" id="CLU_453535_0_0_1"/>
<feature type="compositionally biased region" description="Low complexity" evidence="12">
    <location>
        <begin position="356"/>
        <end position="388"/>
    </location>
</feature>
<evidence type="ECO:0000256" key="4">
    <source>
        <dbReference type="ARBA" id="ARBA00022490"/>
    </source>
</evidence>
<feature type="compositionally biased region" description="Polar residues" evidence="12">
    <location>
        <begin position="452"/>
        <end position="472"/>
    </location>
</feature>
<evidence type="ECO:0000259" key="13">
    <source>
        <dbReference type="Pfam" id="PF03416"/>
    </source>
</evidence>
<evidence type="ECO:0000256" key="8">
    <source>
        <dbReference type="ARBA" id="ARBA00022927"/>
    </source>
</evidence>
<organism evidence="14 15">
    <name type="scientific">Wallemia ichthyophaga (strain EXF-994 / CBS 113033)</name>
    <dbReference type="NCBI Taxonomy" id="1299270"/>
    <lineage>
        <taxon>Eukaryota</taxon>
        <taxon>Fungi</taxon>
        <taxon>Dikarya</taxon>
        <taxon>Basidiomycota</taxon>
        <taxon>Wallemiomycotina</taxon>
        <taxon>Wallemiomycetes</taxon>
        <taxon>Wallemiales</taxon>
        <taxon>Wallemiaceae</taxon>
        <taxon>Wallemia</taxon>
    </lineage>
</organism>
<keyword evidence="3" id="KW-0813">Transport</keyword>
<dbReference type="InterPro" id="IPR005078">
    <property type="entry name" value="Peptidase_C54"/>
</dbReference>
<sequence length="619" mass="68877">MDTSTPEEGKLSTKLSSWVNNSLRRHSTIDRTLHYLLDSGGSGYQGTSAEDVSWVLGEVYETEESFLSDFQSRIWCTYRSNFTQINQNDPMMRDLGLDGLSTHSYGHTPNHAPTPTPTPKSSHWLLRERTYNSDQGWGCMLRTSQSLLANTLQILSLGRHWRRSKYLNLSDYSQRKEYVRLVRLLILFMDSPSPLSPFSVHRMAVVGKSLGKEIGEWFGPSTAALTIRHLVNNQHDVDLSVSVASDSVIYKSDVYQASGASTEWGHKPVLILVGIRLGLDGVHPRYYETLKAFLRIKSCVGIAGGRPSSSYYFFGYQSDSLFYVDPHMIKPAMTTRVPPSEAELKTEIESLLRCNSASSGSTSGSTSTSDKQPGTKSTPSTPNTTPTKHLSKNGHRRRKTSMMLGGVTNKNRRRSSSSATLGEEGEIEDCLPSSSSQSSQDDSVGWKKLSHFPSTSSHSVPQTIPESSSSSFIKDIPNLDELSDKWYIDTYSGSTISSYFCDKPRKMNMNQMDPSMLLGFVVRDGEEFDRFVREVRELPQQIFSVADAPRSFGDDEDVQSISSSSSSSNVGASVAQAQDEEWSNIRKESMEEEGAELVDRMKLSDRGSMSSLEDCLISR</sequence>
<dbReference type="SUPFAM" id="SSF54001">
    <property type="entry name" value="Cysteine proteinases"/>
    <property type="match status" value="2"/>
</dbReference>
<dbReference type="GO" id="GO:0016485">
    <property type="term" value="P:protein processing"/>
    <property type="evidence" value="ECO:0007669"/>
    <property type="project" value="TreeGrafter"/>
</dbReference>